<dbReference type="EMBL" id="BQKI01000077">
    <property type="protein sequence ID" value="GJN24649.1"/>
    <property type="molecule type" value="Genomic_DNA"/>
</dbReference>
<dbReference type="AlphaFoldDB" id="A0AAV5EQ60"/>
<dbReference type="PANTHER" id="PTHR33116:SF78">
    <property type="entry name" value="OS12G0587133 PROTEIN"/>
    <property type="match status" value="1"/>
</dbReference>
<dbReference type="Proteomes" id="UP001054889">
    <property type="component" value="Unassembled WGS sequence"/>
</dbReference>
<reference evidence="2" key="2">
    <citation type="submission" date="2021-12" db="EMBL/GenBank/DDBJ databases">
        <title>Resequencing data analysis of finger millet.</title>
        <authorList>
            <person name="Hatakeyama M."/>
            <person name="Aluri S."/>
            <person name="Balachadran M.T."/>
            <person name="Sivarajan S.R."/>
            <person name="Poveda L."/>
            <person name="Shimizu-Inatsugi R."/>
            <person name="Schlapbach R."/>
            <person name="Sreeman S.M."/>
            <person name="Shimizu K.K."/>
        </authorList>
    </citation>
    <scope>NUCLEOTIDE SEQUENCE</scope>
</reference>
<evidence type="ECO:0000313" key="3">
    <source>
        <dbReference type="Proteomes" id="UP001054889"/>
    </source>
</evidence>
<sequence length="168" mass="19012">MLTTAVLSALPSYVMGAIELTKTTIHKIDRSWKSMFWKGGVECKGGDGQVAWSRACCPREDGGLGIKDLHTQNMCLLLKLLHKLMTGTDTPWVRWIMQEYEPFKTGFRTSVRYTNPWNTLARLMPLYQAITSVDVGDGTRTFFWYDDWTSLGPLHQAFPAAFSHCTGQ</sequence>
<proteinExistence type="predicted"/>
<reference evidence="2" key="1">
    <citation type="journal article" date="2018" name="DNA Res.">
        <title>Multiple hybrid de novo genome assembly of finger millet, an orphan allotetraploid crop.</title>
        <authorList>
            <person name="Hatakeyama M."/>
            <person name="Aluri S."/>
            <person name="Balachadran M.T."/>
            <person name="Sivarajan S.R."/>
            <person name="Patrignani A."/>
            <person name="Gruter S."/>
            <person name="Poveda L."/>
            <person name="Shimizu-Inatsugi R."/>
            <person name="Baeten J."/>
            <person name="Francoijs K.J."/>
            <person name="Nataraja K.N."/>
            <person name="Reddy Y.A.N."/>
            <person name="Phadnis S."/>
            <person name="Ravikumar R.L."/>
            <person name="Schlapbach R."/>
            <person name="Sreeman S.M."/>
            <person name="Shimizu K.K."/>
        </authorList>
    </citation>
    <scope>NUCLEOTIDE SEQUENCE</scope>
</reference>
<feature type="chain" id="PRO_5043775212" evidence="1">
    <location>
        <begin position="17"/>
        <end position="168"/>
    </location>
</feature>
<comment type="caution">
    <text evidence="2">The sequence shown here is derived from an EMBL/GenBank/DDBJ whole genome shotgun (WGS) entry which is preliminary data.</text>
</comment>
<accession>A0AAV5EQ60</accession>
<keyword evidence="1" id="KW-0732">Signal</keyword>
<evidence type="ECO:0000256" key="1">
    <source>
        <dbReference type="SAM" id="SignalP"/>
    </source>
</evidence>
<dbReference type="PANTHER" id="PTHR33116">
    <property type="entry name" value="REVERSE TRANSCRIPTASE ZINC-BINDING DOMAIN-CONTAINING PROTEIN-RELATED-RELATED"/>
    <property type="match status" value="1"/>
</dbReference>
<keyword evidence="3" id="KW-1185">Reference proteome</keyword>
<evidence type="ECO:0000313" key="2">
    <source>
        <dbReference type="EMBL" id="GJN24649.1"/>
    </source>
</evidence>
<feature type="signal peptide" evidence="1">
    <location>
        <begin position="1"/>
        <end position="16"/>
    </location>
</feature>
<name>A0AAV5EQ60_ELECO</name>
<protein>
    <submittedName>
        <fullName evidence="2">Uncharacterized protein</fullName>
    </submittedName>
</protein>
<organism evidence="2 3">
    <name type="scientific">Eleusine coracana subsp. coracana</name>
    <dbReference type="NCBI Taxonomy" id="191504"/>
    <lineage>
        <taxon>Eukaryota</taxon>
        <taxon>Viridiplantae</taxon>
        <taxon>Streptophyta</taxon>
        <taxon>Embryophyta</taxon>
        <taxon>Tracheophyta</taxon>
        <taxon>Spermatophyta</taxon>
        <taxon>Magnoliopsida</taxon>
        <taxon>Liliopsida</taxon>
        <taxon>Poales</taxon>
        <taxon>Poaceae</taxon>
        <taxon>PACMAD clade</taxon>
        <taxon>Chloridoideae</taxon>
        <taxon>Cynodonteae</taxon>
        <taxon>Eleusininae</taxon>
        <taxon>Eleusine</taxon>
    </lineage>
</organism>
<gene>
    <name evidence="2" type="primary">gb12402</name>
    <name evidence="2" type="ORF">PR202_gb12402</name>
</gene>